<gene>
    <name evidence="2" type="ORF">B7P43_G11242</name>
</gene>
<evidence type="ECO:0000256" key="1">
    <source>
        <dbReference type="SAM" id="MobiDB-lite"/>
    </source>
</evidence>
<dbReference type="OrthoDB" id="8194360at2759"/>
<feature type="region of interest" description="Disordered" evidence="1">
    <location>
        <begin position="1"/>
        <end position="47"/>
    </location>
</feature>
<feature type="compositionally biased region" description="Basic and acidic residues" evidence="1">
    <location>
        <begin position="34"/>
        <end position="44"/>
    </location>
</feature>
<evidence type="ECO:0000313" key="3">
    <source>
        <dbReference type="Proteomes" id="UP000235965"/>
    </source>
</evidence>
<protein>
    <submittedName>
        <fullName evidence="2">Uncharacterized protein</fullName>
    </submittedName>
</protein>
<feature type="compositionally biased region" description="Gly residues" evidence="1">
    <location>
        <begin position="209"/>
        <end position="219"/>
    </location>
</feature>
<dbReference type="Proteomes" id="UP000235965">
    <property type="component" value="Unassembled WGS sequence"/>
</dbReference>
<feature type="compositionally biased region" description="Polar residues" evidence="1">
    <location>
        <begin position="185"/>
        <end position="194"/>
    </location>
</feature>
<feature type="compositionally biased region" description="Basic and acidic residues" evidence="1">
    <location>
        <begin position="149"/>
        <end position="158"/>
    </location>
</feature>
<feature type="compositionally biased region" description="Low complexity" evidence="1">
    <location>
        <begin position="105"/>
        <end position="132"/>
    </location>
</feature>
<comment type="caution">
    <text evidence="2">The sequence shown here is derived from an EMBL/GenBank/DDBJ whole genome shotgun (WGS) entry which is preliminary data.</text>
</comment>
<accession>A0A2J7R0W7</accession>
<feature type="compositionally biased region" description="Low complexity" evidence="1">
    <location>
        <begin position="231"/>
        <end position="243"/>
    </location>
</feature>
<dbReference type="InParanoid" id="A0A2J7R0W7"/>
<dbReference type="EMBL" id="NEVH01008217">
    <property type="protein sequence ID" value="PNF34472.1"/>
    <property type="molecule type" value="Genomic_DNA"/>
</dbReference>
<reference evidence="2 3" key="1">
    <citation type="submission" date="2017-12" db="EMBL/GenBank/DDBJ databases">
        <title>Hemimetabolous genomes reveal molecular basis of termite eusociality.</title>
        <authorList>
            <person name="Harrison M.C."/>
            <person name="Jongepier E."/>
            <person name="Robertson H.M."/>
            <person name="Arning N."/>
            <person name="Bitard-Feildel T."/>
            <person name="Chao H."/>
            <person name="Childers C.P."/>
            <person name="Dinh H."/>
            <person name="Doddapaneni H."/>
            <person name="Dugan S."/>
            <person name="Gowin J."/>
            <person name="Greiner C."/>
            <person name="Han Y."/>
            <person name="Hu H."/>
            <person name="Hughes D.S.T."/>
            <person name="Huylmans A.-K."/>
            <person name="Kemena C."/>
            <person name="Kremer L.P.M."/>
            <person name="Lee S.L."/>
            <person name="Lopez-Ezquerra A."/>
            <person name="Mallet L."/>
            <person name="Monroy-Kuhn J.M."/>
            <person name="Moser A."/>
            <person name="Murali S.C."/>
            <person name="Muzny D.M."/>
            <person name="Otani S."/>
            <person name="Piulachs M.-D."/>
            <person name="Poelchau M."/>
            <person name="Qu J."/>
            <person name="Schaub F."/>
            <person name="Wada-Katsumata A."/>
            <person name="Worley K.C."/>
            <person name="Xie Q."/>
            <person name="Ylla G."/>
            <person name="Poulsen M."/>
            <person name="Gibbs R.A."/>
            <person name="Schal C."/>
            <person name="Richards S."/>
            <person name="Belles X."/>
            <person name="Korb J."/>
            <person name="Bornberg-Bauer E."/>
        </authorList>
    </citation>
    <scope>NUCLEOTIDE SEQUENCE [LARGE SCALE GENOMIC DNA]</scope>
    <source>
        <tissue evidence="2">Whole body</tissue>
    </source>
</reference>
<organism evidence="2 3">
    <name type="scientific">Cryptotermes secundus</name>
    <dbReference type="NCBI Taxonomy" id="105785"/>
    <lineage>
        <taxon>Eukaryota</taxon>
        <taxon>Metazoa</taxon>
        <taxon>Ecdysozoa</taxon>
        <taxon>Arthropoda</taxon>
        <taxon>Hexapoda</taxon>
        <taxon>Insecta</taxon>
        <taxon>Pterygota</taxon>
        <taxon>Neoptera</taxon>
        <taxon>Polyneoptera</taxon>
        <taxon>Dictyoptera</taxon>
        <taxon>Blattodea</taxon>
        <taxon>Blattoidea</taxon>
        <taxon>Termitoidae</taxon>
        <taxon>Kalotermitidae</taxon>
        <taxon>Cryptotermitinae</taxon>
        <taxon>Cryptotermes</taxon>
    </lineage>
</organism>
<feature type="compositionally biased region" description="Polar residues" evidence="1">
    <location>
        <begin position="23"/>
        <end position="33"/>
    </location>
</feature>
<evidence type="ECO:0000313" key="2">
    <source>
        <dbReference type="EMBL" id="PNF34472.1"/>
    </source>
</evidence>
<name>A0A2J7R0W7_9NEOP</name>
<dbReference type="AlphaFoldDB" id="A0A2J7R0W7"/>
<sequence>MKERPVKRNANTELDPEALQRLSVGTCNQQRNASRQDRWREAPKDQGPALLPAASQLRFDSLHNKIQGLKSEIVSLIGQDMALFQQLFALQEAILELKDELEYCPSSSESSPYDSPCSTLSSLSSSESGSKCTKYKTARSSELRAILARAREKAEDTGSHLGSERSSGGGRQRPALQGIDPRQKPYTSSDNSSLGMGDDESDGDAGTLLVGGGGGGGGEVTPTSFLRLREVGSPSSSELKSES</sequence>
<feature type="region of interest" description="Disordered" evidence="1">
    <location>
        <begin position="105"/>
        <end position="243"/>
    </location>
</feature>
<proteinExistence type="predicted"/>
<keyword evidence="3" id="KW-1185">Reference proteome</keyword>